<evidence type="ECO:0000256" key="9">
    <source>
        <dbReference type="ARBA" id="ARBA00022889"/>
    </source>
</evidence>
<dbReference type="PANTHER" id="PTHR24252">
    <property type="entry name" value="ACROSIN-RELATED"/>
    <property type="match status" value="1"/>
</dbReference>
<dbReference type="InterPro" id="IPR018114">
    <property type="entry name" value="TRYPSIN_HIS"/>
</dbReference>
<evidence type="ECO:0000256" key="13">
    <source>
        <dbReference type="PROSITE-ProRule" id="PRU00059"/>
    </source>
</evidence>
<keyword evidence="4 16" id="KW-0732">Signal</keyword>
<keyword evidence="10 13" id="KW-1015">Disulfide bond</keyword>
<dbReference type="InterPro" id="IPR009003">
    <property type="entry name" value="Peptidase_S1_PA"/>
</dbReference>
<dbReference type="GO" id="GO:0030246">
    <property type="term" value="F:carbohydrate binding"/>
    <property type="evidence" value="ECO:0007669"/>
    <property type="project" value="UniProtKB-KW"/>
</dbReference>
<name>A0A8T0F322_ARGBR</name>
<dbReference type="SUPFAM" id="SSF49854">
    <property type="entry name" value="Spermadhesin, CUB domain"/>
    <property type="match status" value="2"/>
</dbReference>
<evidence type="ECO:0000256" key="16">
    <source>
        <dbReference type="SAM" id="SignalP"/>
    </source>
</evidence>
<proteinExistence type="predicted"/>
<dbReference type="Gene3D" id="2.60.120.290">
    <property type="entry name" value="Spermadhesin, CUB domain"/>
    <property type="match status" value="2"/>
</dbReference>
<sequence>MINMMSKTLRVLLCVALIICTLTPQIEGTTIEEALQTATTAEPTTDPFRFLLLCAPGSERRNTCEKCTKVTKDPNTYKMCCENIRELSGGAWNTSEWQTKENPTFKSLVPDYKITLDYDHPREYISSPGFPHEDYPSDIQIIYEIEMKVLDEIKQMSNRILLTFEMFALEESDFCTNDGLEISDGAGQVRVYCGAQVGRTILTESKKLYIRFFTNPTIASRGYSILVEMYNTQCSKHFKGDSTGTFSSPNYPGRYYADDLCVWKIEAPEGKVIRVKFDEVFDIRAYEPLCVQDYLAVSLTGDFSTHIKRYCHGTRPLTMVSSGNSMLFMFRTDCCFEGKGFSASFALIDEDEITPTLPPDPKPQICTCGEENVQEMARIMGGKEVEPPNRYPWVVALVKKKKGVDDYYCGGALISPVYVLTAAHCIEKEEESGTRIALGAHDTDSSPEPVPISHFIFHPKYYNRTYLNDIALVKLLNPATLSDKVRVICLPTFPKFTSPNDLAVVAGWGWQRFQQGKNTKQLHEVEVPLVSHPTCVSKYGGVIQETNLCAGGLKGKDSCSGDSGGPLFGKYEGKWYSVGVVSWGMSCGQEGYPGIYTRVSEYLDWIADEIKDSPPCEDDKEEIPPPVQPNLENCGIPNDKDEARIAGGIETEPLEFPWMAMIVYNRTVVGAGALISPYYVLTVASIFDNWMEWYPEILDVFLGKHRISVREPTSKKFDVQAVYHHKSYGNPTPYNNDLALLKLLQPAGDQYKPICLPRSDAWYPSSMTLTTAGWGRTSKRGAGSDVLLKANLDVWSEEACEQRYPGWFTQQMICAYKKGTDTCEGDSGAPLMRIYYGRYYIAGVSSWASKDGCAAIGAPRVFSAIHQNLQWISSMTGLDVA</sequence>
<dbReference type="CDD" id="cd00190">
    <property type="entry name" value="Tryp_SPc"/>
    <property type="match status" value="2"/>
</dbReference>
<evidence type="ECO:0000256" key="12">
    <source>
        <dbReference type="ARBA" id="ARBA00066707"/>
    </source>
</evidence>
<dbReference type="SUPFAM" id="SSF50494">
    <property type="entry name" value="Trypsin-like serine proteases"/>
    <property type="match status" value="2"/>
</dbReference>
<dbReference type="InterPro" id="IPR001254">
    <property type="entry name" value="Trypsin_dom"/>
</dbReference>
<keyword evidence="3 14" id="KW-0645">Protease</keyword>
<keyword evidence="1" id="KW-0245">EGF-like domain</keyword>
<comment type="caution">
    <text evidence="13">Lacks conserved residue(s) required for the propagation of feature annotation.</text>
</comment>
<evidence type="ECO:0000256" key="4">
    <source>
        <dbReference type="ARBA" id="ARBA00022729"/>
    </source>
</evidence>
<dbReference type="EC" id="3.4.21.84" evidence="12"/>
<dbReference type="Gene3D" id="2.40.10.10">
    <property type="entry name" value="Trypsin-like serine proteases"/>
    <property type="match status" value="2"/>
</dbReference>
<feature type="domain" description="Peptidase S1" evidence="18">
    <location>
        <begin position="645"/>
        <end position="877"/>
    </location>
</feature>
<reference evidence="19" key="2">
    <citation type="submission" date="2020-06" db="EMBL/GenBank/DDBJ databases">
        <authorList>
            <person name="Sheffer M."/>
        </authorList>
    </citation>
    <scope>NUCLEOTIDE SEQUENCE</scope>
</reference>
<evidence type="ECO:0000259" key="17">
    <source>
        <dbReference type="PROSITE" id="PS01180"/>
    </source>
</evidence>
<dbReference type="InterPro" id="IPR001314">
    <property type="entry name" value="Peptidase_S1A"/>
</dbReference>
<gene>
    <name evidence="19" type="ORF">HNY73_011094</name>
</gene>
<dbReference type="SMART" id="SM00020">
    <property type="entry name" value="Tryp_SPc"/>
    <property type="match status" value="2"/>
</dbReference>
<keyword evidence="8 14" id="KW-0720">Serine protease</keyword>
<dbReference type="InterPro" id="IPR033116">
    <property type="entry name" value="TRYPSIN_SER"/>
</dbReference>
<feature type="domain" description="CUB" evidence="17">
    <location>
        <begin position="234"/>
        <end position="348"/>
    </location>
</feature>
<feature type="signal peptide" evidence="16">
    <location>
        <begin position="1"/>
        <end position="28"/>
    </location>
</feature>
<evidence type="ECO:0000256" key="2">
    <source>
        <dbReference type="ARBA" id="ARBA00022659"/>
    </source>
</evidence>
<keyword evidence="20" id="KW-1185">Reference proteome</keyword>
<dbReference type="GO" id="GO:0004252">
    <property type="term" value="F:serine-type endopeptidase activity"/>
    <property type="evidence" value="ECO:0007669"/>
    <property type="project" value="InterPro"/>
</dbReference>
<feature type="domain" description="CUB" evidence="17">
    <location>
        <begin position="88"/>
        <end position="230"/>
    </location>
</feature>
<keyword evidence="9" id="KW-0130">Cell adhesion</keyword>
<dbReference type="InterPro" id="IPR000859">
    <property type="entry name" value="CUB_dom"/>
</dbReference>
<evidence type="ECO:0000256" key="14">
    <source>
        <dbReference type="RuleBase" id="RU363034"/>
    </source>
</evidence>
<dbReference type="PANTHER" id="PTHR24252:SF10">
    <property type="entry name" value="SERINE PROTEASE 56"/>
    <property type="match status" value="1"/>
</dbReference>
<evidence type="ECO:0000256" key="11">
    <source>
        <dbReference type="ARBA" id="ARBA00052079"/>
    </source>
</evidence>
<keyword evidence="19" id="KW-0812">Transmembrane</keyword>
<evidence type="ECO:0000256" key="3">
    <source>
        <dbReference type="ARBA" id="ARBA00022670"/>
    </source>
</evidence>
<dbReference type="AlphaFoldDB" id="A0A8T0F322"/>
<organism evidence="19 20">
    <name type="scientific">Argiope bruennichi</name>
    <name type="common">Wasp spider</name>
    <name type="synonym">Aranea bruennichi</name>
    <dbReference type="NCBI Taxonomy" id="94029"/>
    <lineage>
        <taxon>Eukaryota</taxon>
        <taxon>Metazoa</taxon>
        <taxon>Ecdysozoa</taxon>
        <taxon>Arthropoda</taxon>
        <taxon>Chelicerata</taxon>
        <taxon>Arachnida</taxon>
        <taxon>Araneae</taxon>
        <taxon>Araneomorphae</taxon>
        <taxon>Entelegynae</taxon>
        <taxon>Araneoidea</taxon>
        <taxon>Araneidae</taxon>
        <taxon>Argiope</taxon>
    </lineage>
</organism>
<comment type="catalytic activity">
    <reaction evidence="11">
        <text>Selective cleavage of 103-Arg-|-Ser-104 and 124-Ile-|-Ile-125 bonds in Limulus clotting factor B to form activated factor B. Cleavage of -Pro-Arg-|-Xaa- bonds in synthetic substrates.</text>
        <dbReference type="EC" id="3.4.21.84"/>
    </reaction>
</comment>
<keyword evidence="5" id="KW-0430">Lectin</keyword>
<dbReference type="PROSITE" id="PS00135">
    <property type="entry name" value="TRYPSIN_SER"/>
    <property type="match status" value="1"/>
</dbReference>
<keyword evidence="6 14" id="KW-0378">Hydrolase</keyword>
<evidence type="ECO:0000256" key="15">
    <source>
        <dbReference type="SAM" id="MobiDB-lite"/>
    </source>
</evidence>
<feature type="domain" description="Peptidase S1" evidence="18">
    <location>
        <begin position="379"/>
        <end position="611"/>
    </location>
</feature>
<keyword evidence="19" id="KW-0472">Membrane</keyword>
<evidence type="ECO:0000313" key="20">
    <source>
        <dbReference type="Proteomes" id="UP000807504"/>
    </source>
</evidence>
<dbReference type="CDD" id="cd00041">
    <property type="entry name" value="CUB"/>
    <property type="match status" value="2"/>
</dbReference>
<dbReference type="GO" id="GO:0042381">
    <property type="term" value="P:hemolymph coagulation"/>
    <property type="evidence" value="ECO:0007669"/>
    <property type="project" value="UniProtKB-KW"/>
</dbReference>
<dbReference type="Pfam" id="PF00089">
    <property type="entry name" value="Trypsin"/>
    <property type="match status" value="2"/>
</dbReference>
<dbReference type="PROSITE" id="PS01180">
    <property type="entry name" value="CUB"/>
    <property type="match status" value="2"/>
</dbReference>
<dbReference type="InterPro" id="IPR043504">
    <property type="entry name" value="Peptidase_S1_PA_chymotrypsin"/>
</dbReference>
<evidence type="ECO:0000256" key="5">
    <source>
        <dbReference type="ARBA" id="ARBA00022734"/>
    </source>
</evidence>
<keyword evidence="2" id="KW-0768">Sushi</keyword>
<dbReference type="PROSITE" id="PS00134">
    <property type="entry name" value="TRYPSIN_HIS"/>
    <property type="match status" value="1"/>
</dbReference>
<dbReference type="GO" id="GO:0007155">
    <property type="term" value="P:cell adhesion"/>
    <property type="evidence" value="ECO:0007669"/>
    <property type="project" value="UniProtKB-KW"/>
</dbReference>
<dbReference type="Proteomes" id="UP000807504">
    <property type="component" value="Unassembled WGS sequence"/>
</dbReference>
<dbReference type="PRINTS" id="PR00722">
    <property type="entry name" value="CHYMOTRYPSIN"/>
</dbReference>
<evidence type="ECO:0000256" key="8">
    <source>
        <dbReference type="ARBA" id="ARBA00022825"/>
    </source>
</evidence>
<feature type="disulfide bond" evidence="13">
    <location>
        <begin position="234"/>
        <end position="261"/>
    </location>
</feature>
<dbReference type="FunFam" id="2.60.120.290:FF:000005">
    <property type="entry name" value="Procollagen C-endopeptidase enhancer 1"/>
    <property type="match status" value="1"/>
</dbReference>
<accession>A0A8T0F322</accession>
<dbReference type="SMART" id="SM00042">
    <property type="entry name" value="CUB"/>
    <property type="match status" value="2"/>
</dbReference>
<evidence type="ECO:0000259" key="18">
    <source>
        <dbReference type="PROSITE" id="PS50240"/>
    </source>
</evidence>
<evidence type="ECO:0000256" key="10">
    <source>
        <dbReference type="ARBA" id="ARBA00023157"/>
    </source>
</evidence>
<keyword evidence="7" id="KW-0353">Hemolymph clotting</keyword>
<evidence type="ECO:0000256" key="1">
    <source>
        <dbReference type="ARBA" id="ARBA00022536"/>
    </source>
</evidence>
<dbReference type="EMBL" id="JABXBU010000030">
    <property type="protein sequence ID" value="KAF8785576.1"/>
    <property type="molecule type" value="Genomic_DNA"/>
</dbReference>
<evidence type="ECO:0000313" key="19">
    <source>
        <dbReference type="EMBL" id="KAF8785576.1"/>
    </source>
</evidence>
<dbReference type="GO" id="GO:0006508">
    <property type="term" value="P:proteolysis"/>
    <property type="evidence" value="ECO:0007669"/>
    <property type="project" value="UniProtKB-KW"/>
</dbReference>
<dbReference type="PROSITE" id="PS50240">
    <property type="entry name" value="TRYPSIN_DOM"/>
    <property type="match status" value="2"/>
</dbReference>
<feature type="chain" id="PRO_5035880788" description="limulus clotting factor C" evidence="16">
    <location>
        <begin position="29"/>
        <end position="881"/>
    </location>
</feature>
<dbReference type="Pfam" id="PF00431">
    <property type="entry name" value="CUB"/>
    <property type="match status" value="2"/>
</dbReference>
<dbReference type="FunFam" id="2.40.10.10:FF:000120">
    <property type="entry name" value="Putative serine protease"/>
    <property type="match status" value="1"/>
</dbReference>
<reference evidence="19" key="1">
    <citation type="journal article" date="2020" name="bioRxiv">
        <title>Chromosome-level reference genome of the European wasp spider Argiope bruennichi: a resource for studies on range expansion and evolutionary adaptation.</title>
        <authorList>
            <person name="Sheffer M.M."/>
            <person name="Hoppe A."/>
            <person name="Krehenwinkel H."/>
            <person name="Uhl G."/>
            <person name="Kuss A.W."/>
            <person name="Jensen L."/>
            <person name="Jensen C."/>
            <person name="Gillespie R.G."/>
            <person name="Hoff K.J."/>
            <person name="Prost S."/>
        </authorList>
    </citation>
    <scope>NUCLEOTIDE SEQUENCE</scope>
</reference>
<evidence type="ECO:0000256" key="6">
    <source>
        <dbReference type="ARBA" id="ARBA00022801"/>
    </source>
</evidence>
<feature type="region of interest" description="Disordered" evidence="15">
    <location>
        <begin position="615"/>
        <end position="635"/>
    </location>
</feature>
<evidence type="ECO:0000256" key="7">
    <source>
        <dbReference type="ARBA" id="ARBA00022820"/>
    </source>
</evidence>
<dbReference type="InterPro" id="IPR035914">
    <property type="entry name" value="Sperma_CUB_dom_sf"/>
</dbReference>
<comment type="caution">
    <text evidence="19">The sequence shown here is derived from an EMBL/GenBank/DDBJ whole genome shotgun (WGS) entry which is preliminary data.</text>
</comment>
<protein>
    <recommendedName>
        <fullName evidence="12">limulus clotting factor C</fullName>
        <ecNumber evidence="12">3.4.21.84</ecNumber>
    </recommendedName>
</protein>